<reference evidence="1" key="1">
    <citation type="journal article" date="2017" name="Science">
        <title>Giant viruses with an expanded complement of translation system components.</title>
        <authorList>
            <person name="Schulz F."/>
            <person name="Yutin N."/>
            <person name="Ivanova N.N."/>
            <person name="Ortega D.R."/>
            <person name="Lee T.K."/>
            <person name="Vierheilig J."/>
            <person name="Daims H."/>
            <person name="Horn M."/>
            <person name="Wagner M."/>
            <person name="Jensen G.J."/>
            <person name="Kyrpides N.C."/>
            <person name="Koonin E.V."/>
            <person name="Woyke T."/>
        </authorList>
    </citation>
    <scope>NUCLEOTIDE SEQUENCE</scope>
    <source>
        <strain evidence="1">CTV1</strain>
    </source>
</reference>
<evidence type="ECO:0000313" key="1">
    <source>
        <dbReference type="EMBL" id="ARF08016.1"/>
    </source>
</evidence>
<dbReference type="EMBL" id="KY684083">
    <property type="protein sequence ID" value="ARF08016.1"/>
    <property type="molecule type" value="Genomic_DNA"/>
</dbReference>
<protein>
    <submittedName>
        <fullName evidence="1">Uncharacterized protein</fullName>
    </submittedName>
</protein>
<accession>A0A1V0S8J4</accession>
<proteinExistence type="predicted"/>
<sequence>MALYGKLEKILKEINVKEYRKVSPELIGNDYAFFDKYLSSGGGKNEKINVKYKDYNFELNVYKQKDRTTYSIFADNNNDECLIIFVEDNIKMASIHNISYFPTYAREGLEYPGGGSILLKFAIHYLKTNKDALNIKKIKIKDNATLYCKKMKGVINLSAIYMLAFGETWYGKYGFIPYDHLNDKIDIQTLVNYKVDQKLVNIIPLDCTNVRMIIEKTIRERNLEKDLSIEKFNKIYNKYKTYPIIKFFRDFLNRKQFEVICEIFGHSYKEIMESIGLHDLKGTVYTLNI</sequence>
<organism evidence="1">
    <name type="scientific">Catovirus CTV1</name>
    <dbReference type="NCBI Taxonomy" id="1977631"/>
    <lineage>
        <taxon>Viruses</taxon>
        <taxon>Varidnaviria</taxon>
        <taxon>Bamfordvirae</taxon>
        <taxon>Nucleocytoviricota</taxon>
        <taxon>Megaviricetes</taxon>
        <taxon>Imitervirales</taxon>
        <taxon>Mimiviridae</taxon>
        <taxon>Klosneuvirinae</taxon>
        <taxon>Catovirus</taxon>
    </lineage>
</organism>
<gene>
    <name evidence="1" type="ORF">Catovirus_1_66</name>
</gene>
<name>A0A1V0S8J4_9VIRU</name>